<feature type="compositionally biased region" description="Polar residues" evidence="6">
    <location>
        <begin position="1"/>
        <end position="10"/>
    </location>
</feature>
<dbReference type="EMBL" id="JAFNEN010000366">
    <property type="protein sequence ID" value="KAG8184671.1"/>
    <property type="molecule type" value="Genomic_DNA"/>
</dbReference>
<dbReference type="PANTHER" id="PTHR45771:SF6">
    <property type="entry name" value="HOMEOTIC PROTEIN SEX COMBS REDUCED"/>
    <property type="match status" value="1"/>
</dbReference>
<dbReference type="InterPro" id="IPR001827">
    <property type="entry name" value="Homeobox_Antennapedia_CS"/>
</dbReference>
<feature type="compositionally biased region" description="Polar residues" evidence="6">
    <location>
        <begin position="114"/>
        <end position="126"/>
    </location>
</feature>
<gene>
    <name evidence="7" type="ORF">JTE90_012156</name>
</gene>
<feature type="region of interest" description="Disordered" evidence="6">
    <location>
        <begin position="84"/>
        <end position="129"/>
    </location>
</feature>
<dbReference type="Proteomes" id="UP000827092">
    <property type="component" value="Unassembled WGS sequence"/>
</dbReference>
<keyword evidence="2" id="KW-0217">Developmental protein</keyword>
<evidence type="ECO:0000256" key="4">
    <source>
        <dbReference type="ARBA" id="ARBA00023155"/>
    </source>
</evidence>
<evidence type="ECO:0000256" key="2">
    <source>
        <dbReference type="ARBA" id="ARBA00022473"/>
    </source>
</evidence>
<comment type="subcellular location">
    <subcellularLocation>
        <location evidence="1">Nucleus</location>
    </subcellularLocation>
</comment>
<keyword evidence="5" id="KW-0539">Nucleus</keyword>
<dbReference type="GO" id="GO:0000978">
    <property type="term" value="F:RNA polymerase II cis-regulatory region sequence-specific DNA binding"/>
    <property type="evidence" value="ECO:0007669"/>
    <property type="project" value="TreeGrafter"/>
</dbReference>
<keyword evidence="3" id="KW-0238">DNA-binding</keyword>
<dbReference type="InterPro" id="IPR050609">
    <property type="entry name" value="Antp_homeobox_Deformed_sf"/>
</dbReference>
<organism evidence="7 8">
    <name type="scientific">Oedothorax gibbosus</name>
    <dbReference type="NCBI Taxonomy" id="931172"/>
    <lineage>
        <taxon>Eukaryota</taxon>
        <taxon>Metazoa</taxon>
        <taxon>Ecdysozoa</taxon>
        <taxon>Arthropoda</taxon>
        <taxon>Chelicerata</taxon>
        <taxon>Arachnida</taxon>
        <taxon>Araneae</taxon>
        <taxon>Araneomorphae</taxon>
        <taxon>Entelegynae</taxon>
        <taxon>Araneoidea</taxon>
        <taxon>Linyphiidae</taxon>
        <taxon>Erigoninae</taxon>
        <taxon>Oedothorax</taxon>
    </lineage>
</organism>
<evidence type="ECO:0000313" key="8">
    <source>
        <dbReference type="Proteomes" id="UP000827092"/>
    </source>
</evidence>
<feature type="region of interest" description="Disordered" evidence="6">
    <location>
        <begin position="1"/>
        <end position="27"/>
    </location>
</feature>
<dbReference type="GO" id="GO:0045944">
    <property type="term" value="P:positive regulation of transcription by RNA polymerase II"/>
    <property type="evidence" value="ECO:0007669"/>
    <property type="project" value="TreeGrafter"/>
</dbReference>
<proteinExistence type="predicted"/>
<reference evidence="7 8" key="1">
    <citation type="journal article" date="2022" name="Nat. Ecol. Evol.">
        <title>A masculinizing supergene underlies an exaggerated male reproductive morph in a spider.</title>
        <authorList>
            <person name="Hendrickx F."/>
            <person name="De Corte Z."/>
            <person name="Sonet G."/>
            <person name="Van Belleghem S.M."/>
            <person name="Kostlbacher S."/>
            <person name="Vangestel C."/>
        </authorList>
    </citation>
    <scope>NUCLEOTIDE SEQUENCE [LARGE SCALE GENOMIC DNA]</scope>
    <source>
        <strain evidence="7">W744_W776</strain>
    </source>
</reference>
<evidence type="ECO:0000313" key="7">
    <source>
        <dbReference type="EMBL" id="KAG8184671.1"/>
    </source>
</evidence>
<comment type="caution">
    <text evidence="7">The sequence shown here is derived from an EMBL/GenBank/DDBJ whole genome shotgun (WGS) entry which is preliminary data.</text>
</comment>
<dbReference type="GO" id="GO:0009952">
    <property type="term" value="P:anterior/posterior pattern specification"/>
    <property type="evidence" value="ECO:0007669"/>
    <property type="project" value="TreeGrafter"/>
</dbReference>
<keyword evidence="4" id="KW-0371">Homeobox</keyword>
<evidence type="ECO:0000256" key="5">
    <source>
        <dbReference type="ARBA" id="ARBA00023242"/>
    </source>
</evidence>
<evidence type="ECO:0000256" key="3">
    <source>
        <dbReference type="ARBA" id="ARBA00023125"/>
    </source>
</evidence>
<evidence type="ECO:0000256" key="1">
    <source>
        <dbReference type="ARBA" id="ARBA00004123"/>
    </source>
</evidence>
<sequence>MSSFLMNPQQQYPPPTADPKFPPIEEYSQGNYIQDYYGSYGGFHGGYGHHQPQLAVENGGSYHGGGLPSYYPQSRGSCSVVGGTVPEMVGTEDSMHHQNNRSSPESSPPPGSMLQRSDNGQNSDCSGSEPPVIYPWMRKVHTNNPGEFVYLSKLNFNYMVTEAPF</sequence>
<evidence type="ECO:0000256" key="6">
    <source>
        <dbReference type="SAM" id="MobiDB-lite"/>
    </source>
</evidence>
<accession>A0AAV6UKD5</accession>
<feature type="compositionally biased region" description="Pro residues" evidence="6">
    <location>
        <begin position="11"/>
        <end position="22"/>
    </location>
</feature>
<dbReference type="GO" id="GO:0005654">
    <property type="term" value="C:nucleoplasm"/>
    <property type="evidence" value="ECO:0007669"/>
    <property type="project" value="TreeGrafter"/>
</dbReference>
<dbReference type="PANTHER" id="PTHR45771">
    <property type="entry name" value="HOMEOTIC PROTEIN DEFORMED"/>
    <property type="match status" value="1"/>
</dbReference>
<name>A0AAV6UKD5_9ARAC</name>
<dbReference type="PROSITE" id="PS00032">
    <property type="entry name" value="ANTENNAPEDIA"/>
    <property type="match status" value="1"/>
</dbReference>
<dbReference type="AlphaFoldDB" id="A0AAV6UKD5"/>
<dbReference type="GO" id="GO:0000981">
    <property type="term" value="F:DNA-binding transcription factor activity, RNA polymerase II-specific"/>
    <property type="evidence" value="ECO:0007669"/>
    <property type="project" value="TreeGrafter"/>
</dbReference>
<protein>
    <submittedName>
        <fullName evidence="7">Uncharacterized protein</fullName>
    </submittedName>
</protein>
<keyword evidence="8" id="KW-1185">Reference proteome</keyword>